<keyword evidence="14" id="KW-1185">Reference proteome</keyword>
<dbReference type="Gene3D" id="1.10.287.950">
    <property type="entry name" value="Methyl-accepting chemotaxis protein"/>
    <property type="match status" value="1"/>
</dbReference>
<keyword evidence="7 9" id="KW-0807">Transducer</keyword>
<evidence type="ECO:0000256" key="4">
    <source>
        <dbReference type="ARBA" id="ARBA00022692"/>
    </source>
</evidence>
<keyword evidence="2" id="KW-1003">Cell membrane</keyword>
<evidence type="ECO:0000256" key="7">
    <source>
        <dbReference type="ARBA" id="ARBA00023224"/>
    </source>
</evidence>
<evidence type="ECO:0000313" key="14">
    <source>
        <dbReference type="Proteomes" id="UP000030980"/>
    </source>
</evidence>
<evidence type="ECO:0000256" key="5">
    <source>
        <dbReference type="ARBA" id="ARBA00022989"/>
    </source>
</evidence>
<evidence type="ECO:0000256" key="6">
    <source>
        <dbReference type="ARBA" id="ARBA00023136"/>
    </source>
</evidence>
<comment type="caution">
    <text evidence="13">The sequence shown here is derived from an EMBL/GenBank/DDBJ whole genome shotgun (WGS) entry which is preliminary data.</text>
</comment>
<dbReference type="CDD" id="cd11386">
    <property type="entry name" value="MCP_signal"/>
    <property type="match status" value="1"/>
</dbReference>
<dbReference type="GO" id="GO:0006935">
    <property type="term" value="P:chemotaxis"/>
    <property type="evidence" value="ECO:0007669"/>
    <property type="project" value="UniProtKB-ARBA"/>
</dbReference>
<evidence type="ECO:0000256" key="3">
    <source>
        <dbReference type="ARBA" id="ARBA00022481"/>
    </source>
</evidence>
<dbReference type="SMART" id="SM00283">
    <property type="entry name" value="MA"/>
    <property type="match status" value="1"/>
</dbReference>
<dbReference type="CDD" id="cd06225">
    <property type="entry name" value="HAMP"/>
    <property type="match status" value="1"/>
</dbReference>
<dbReference type="InterPro" id="IPR003660">
    <property type="entry name" value="HAMP_dom"/>
</dbReference>
<keyword evidence="6 10" id="KW-0472">Membrane</keyword>
<proteinExistence type="inferred from homology"/>
<dbReference type="PROSITE" id="PS50885">
    <property type="entry name" value="HAMP"/>
    <property type="match status" value="1"/>
</dbReference>
<dbReference type="Pfam" id="PF00672">
    <property type="entry name" value="HAMP"/>
    <property type="match status" value="1"/>
</dbReference>
<protein>
    <submittedName>
        <fullName evidence="13">Chemotaxis protein</fullName>
    </submittedName>
</protein>
<keyword evidence="5 10" id="KW-1133">Transmembrane helix</keyword>
<evidence type="ECO:0000259" key="11">
    <source>
        <dbReference type="PROSITE" id="PS50111"/>
    </source>
</evidence>
<feature type="transmembrane region" description="Helical" evidence="10">
    <location>
        <begin position="21"/>
        <end position="40"/>
    </location>
</feature>
<feature type="transmembrane region" description="Helical" evidence="10">
    <location>
        <begin position="321"/>
        <end position="342"/>
    </location>
</feature>
<dbReference type="InterPro" id="IPR004089">
    <property type="entry name" value="MCPsignal_dom"/>
</dbReference>
<evidence type="ECO:0000259" key="12">
    <source>
        <dbReference type="PROSITE" id="PS50885"/>
    </source>
</evidence>
<feature type="domain" description="HAMP" evidence="12">
    <location>
        <begin position="340"/>
        <end position="392"/>
    </location>
</feature>
<dbReference type="AlphaFoldDB" id="A0A0B3BMY8"/>
<comment type="similarity">
    <text evidence="8">Belongs to the methyl-accepting chemotaxis (MCP) protein family.</text>
</comment>
<dbReference type="OrthoDB" id="9129300at2"/>
<evidence type="ECO:0000313" key="13">
    <source>
        <dbReference type="EMBL" id="KHO65838.1"/>
    </source>
</evidence>
<accession>A0A0B3BMY8</accession>
<dbReference type="Pfam" id="PF00015">
    <property type="entry name" value="MCPsignal"/>
    <property type="match status" value="1"/>
</dbReference>
<keyword evidence="3" id="KW-0488">Methylation</keyword>
<dbReference type="GO" id="GO:0007165">
    <property type="term" value="P:signal transduction"/>
    <property type="evidence" value="ECO:0007669"/>
    <property type="project" value="UniProtKB-KW"/>
</dbReference>
<comment type="subcellular location">
    <subcellularLocation>
        <location evidence="1">Cell membrane</location>
        <topology evidence="1">Multi-pass membrane protein</topology>
    </subcellularLocation>
</comment>
<dbReference type="Proteomes" id="UP000030980">
    <property type="component" value="Unassembled WGS sequence"/>
</dbReference>
<dbReference type="FunFam" id="1.10.287.950:FF:000001">
    <property type="entry name" value="Methyl-accepting chemotaxis sensory transducer"/>
    <property type="match status" value="1"/>
</dbReference>
<dbReference type="GO" id="GO:0005886">
    <property type="term" value="C:plasma membrane"/>
    <property type="evidence" value="ECO:0007669"/>
    <property type="project" value="UniProtKB-SubCell"/>
</dbReference>
<keyword evidence="4 10" id="KW-0812">Transmembrane</keyword>
<dbReference type="STRING" id="706570.PT85_07310"/>
<dbReference type="RefSeq" id="WP_039606294.1">
    <property type="nucleotide sequence ID" value="NZ_FMUP01000001.1"/>
</dbReference>
<dbReference type="EMBL" id="JTAK01000002">
    <property type="protein sequence ID" value="KHO65838.1"/>
    <property type="molecule type" value="Genomic_DNA"/>
</dbReference>
<dbReference type="PROSITE" id="PS50111">
    <property type="entry name" value="CHEMOTAXIS_TRANSDUC_2"/>
    <property type="match status" value="1"/>
</dbReference>
<feature type="domain" description="Methyl-accepting transducer" evidence="11">
    <location>
        <begin position="397"/>
        <end position="633"/>
    </location>
</feature>
<dbReference type="PANTHER" id="PTHR32089">
    <property type="entry name" value="METHYL-ACCEPTING CHEMOTAXIS PROTEIN MCPB"/>
    <property type="match status" value="1"/>
</dbReference>
<reference evidence="13 14" key="1">
    <citation type="submission" date="2014-11" db="EMBL/GenBank/DDBJ databases">
        <title>Genome sequence of Pseudomonas tuomuerensis JCM 14085.</title>
        <authorList>
            <person name="Shin S.-K."/>
            <person name="Yi H."/>
        </authorList>
    </citation>
    <scope>NUCLEOTIDE SEQUENCE [LARGE SCALE GENOMIC DNA]</scope>
    <source>
        <strain evidence="13 14">JCM 14085</strain>
    </source>
</reference>
<evidence type="ECO:0000256" key="1">
    <source>
        <dbReference type="ARBA" id="ARBA00004651"/>
    </source>
</evidence>
<sequence>MRRLFRPAEALMNRLKYPLKFLAMGLLMVLALAAMLWGIARQQQATIERAEQEQRAAELARPLSELVRLAQQQRGLSARLLGGDGGAEAALREVQRGLGNGLAQLEERLTPAQRDALARIRTEWQRMVAEQPGWSREQSFGAHSALVDELLRLQARIADDHGLTFDPEADTYFLKAVAVERLPFLLERFGRLRALGSGVLARGEASAEERGMLLVRVDEISTGLRDMQDSLDKVINLHPNLRDRLQRSLSRLRERGGEIERVVQGLVYQGEASISSEAFYRLATETVDEGYRQMFEVLLPELDHLLAERSAQARGELLRNLAVFLGLLLVVGYLATGAYWSVLGSVIHLREGSERLAAGDLTVRIHLEARDELAQVAGSFNHMAESMAQLIGGIKGHSDQVADAAHQLAAASGQIRVATQQQNDAASSMAAAVEQMTVSIEDISRNAASADELASRSGQLSRQGGEIVASVVGEIGGIADSVAHSARTIDALGERSGQIASIVDVIGNIASQTNLLALNAAIEAARAGDKGRGFAVVADEVRQLSERTAESAREIADMVRSIQDGIHGAVTSMEQGVERVGEGVGRARRAGEAMQQISEAAQQVVSRVAEISHALKEQSSASGEIARQVGLIARMTGENDEAVASNHQTAGRLGELSTALQGSVARFRAA</sequence>
<organism evidence="13 14">
    <name type="scientific">Pseudomonas flexibilis</name>
    <dbReference type="NCBI Taxonomy" id="706570"/>
    <lineage>
        <taxon>Bacteria</taxon>
        <taxon>Pseudomonadati</taxon>
        <taxon>Pseudomonadota</taxon>
        <taxon>Gammaproteobacteria</taxon>
        <taxon>Pseudomonadales</taxon>
        <taxon>Pseudomonadaceae</taxon>
        <taxon>Pseudomonas</taxon>
    </lineage>
</organism>
<dbReference type="SMART" id="SM00304">
    <property type="entry name" value="HAMP"/>
    <property type="match status" value="1"/>
</dbReference>
<evidence type="ECO:0000256" key="2">
    <source>
        <dbReference type="ARBA" id="ARBA00022475"/>
    </source>
</evidence>
<evidence type="ECO:0000256" key="9">
    <source>
        <dbReference type="PROSITE-ProRule" id="PRU00284"/>
    </source>
</evidence>
<evidence type="ECO:0000256" key="10">
    <source>
        <dbReference type="SAM" id="Phobius"/>
    </source>
</evidence>
<gene>
    <name evidence="13" type="ORF">PT85_07310</name>
</gene>
<name>A0A0B3BMY8_9PSED</name>
<dbReference type="SUPFAM" id="SSF58104">
    <property type="entry name" value="Methyl-accepting chemotaxis protein (MCP) signaling domain"/>
    <property type="match status" value="1"/>
</dbReference>
<dbReference type="PANTHER" id="PTHR32089:SF119">
    <property type="entry name" value="METHYL-ACCEPTING CHEMOTAXIS PROTEIN CTPL"/>
    <property type="match status" value="1"/>
</dbReference>
<evidence type="ECO:0000256" key="8">
    <source>
        <dbReference type="ARBA" id="ARBA00029447"/>
    </source>
</evidence>